<dbReference type="AlphaFoldDB" id="A0A7W8ILC2"/>
<accession>A0A7W8ILC2</accession>
<evidence type="ECO:0000313" key="2">
    <source>
        <dbReference type="Proteomes" id="UP000568106"/>
    </source>
</evidence>
<reference evidence="1" key="1">
    <citation type="submission" date="2020-08" db="EMBL/GenBank/DDBJ databases">
        <title>Genomic Encyclopedia of Type Strains, Phase IV (KMG-V): Genome sequencing to study the core and pangenomes of soil and plant-associated prokaryotes.</title>
        <authorList>
            <person name="Whitman W."/>
        </authorList>
    </citation>
    <scope>NUCLEOTIDE SEQUENCE [LARGE SCALE GENOMIC DNA]</scope>
    <source>
        <strain evidence="1">M8UP27</strain>
    </source>
</reference>
<name>A0A7W8ILC2_9BACT</name>
<keyword evidence="2" id="KW-1185">Reference proteome</keyword>
<organism evidence="1 2">
    <name type="scientific">Tunturiibacter empetritectus</name>
    <dbReference type="NCBI Taxonomy" id="3069691"/>
    <lineage>
        <taxon>Bacteria</taxon>
        <taxon>Pseudomonadati</taxon>
        <taxon>Acidobacteriota</taxon>
        <taxon>Terriglobia</taxon>
        <taxon>Terriglobales</taxon>
        <taxon>Acidobacteriaceae</taxon>
        <taxon>Tunturiibacter</taxon>
    </lineage>
</organism>
<dbReference type="NCBIfam" id="TIGR04267">
    <property type="entry name" value="mod_HExxH"/>
    <property type="match status" value="1"/>
</dbReference>
<dbReference type="EMBL" id="JACHDY010000008">
    <property type="protein sequence ID" value="MBB5319355.1"/>
    <property type="molecule type" value="Genomic_DNA"/>
</dbReference>
<protein>
    <recommendedName>
        <fullName evidence="3">HEXXH motif domain-containing protein</fullName>
    </recommendedName>
</protein>
<proteinExistence type="predicted"/>
<comment type="caution">
    <text evidence="1">The sequence shown here is derived from an EMBL/GenBank/DDBJ whole genome shotgun (WGS) entry which is preliminary data.</text>
</comment>
<evidence type="ECO:0008006" key="3">
    <source>
        <dbReference type="Google" id="ProtNLM"/>
    </source>
</evidence>
<sequence length="378" mass="41440">MLDSVVETLRWQFSEQTSLDTAEENYTSVLAQALGAKLRELYAQDQSRGEEIQKLLTGTDAASLRGVLLAPETSTRVLWNHPGACDDRDIWHYLDDVLTIEQIRSGCAREDVAIRSFTSWSALGDFFLSEEGIIIAQTPISGLVIDAASPAATCFKSSNALDQSLQLSCYTDLSLKAKALSCFQAAMDGLEAVDIRLAAFVRKFTRVANLIVDADGRFSSGSTGEYVGRSIFCNAHLPAVDAGILAEALVHESIHSLLYMHETCEPWVASDDLRANDAVVVSPWTGVRLPLRNYLQACFVWFGLAEFWSMAHGSDAFPGKQCVARYKAAARGFNSAPLEDNIASFQVQISAELLDKLRLMQSLRQDPDGRNNAKCANL</sequence>
<evidence type="ECO:0000313" key="1">
    <source>
        <dbReference type="EMBL" id="MBB5319355.1"/>
    </source>
</evidence>
<dbReference type="Proteomes" id="UP000568106">
    <property type="component" value="Unassembled WGS sequence"/>
</dbReference>
<gene>
    <name evidence="1" type="ORF">HDF09_004063</name>
</gene>
<dbReference type="InterPro" id="IPR026337">
    <property type="entry name" value="AKG_HExxH"/>
</dbReference>